<organism evidence="2 3">
    <name type="scientific">Flavobacterium hercynium</name>
    <dbReference type="NCBI Taxonomy" id="387094"/>
    <lineage>
        <taxon>Bacteria</taxon>
        <taxon>Pseudomonadati</taxon>
        <taxon>Bacteroidota</taxon>
        <taxon>Flavobacteriia</taxon>
        <taxon>Flavobacteriales</taxon>
        <taxon>Flavobacteriaceae</taxon>
        <taxon>Flavobacterium</taxon>
    </lineage>
</organism>
<sequence length="480" mass="51447">MIQKITLFITKCLIFFGAFFAFEPHVYAQEVIAPQTLSGLDKICAGNNFNEYFATFSYLNFPAGTTFVIELLDGSSNPIATTLLQTIPITAGQQTIKFAVPTNLVGANDYGLRVKSSTGYTSSRFKNPAGETFFPAFFKDYEASFYINDRSDSATICVGGTLTLSVSNLTPEIPGSSPIFFPNVKYKWFKDDVVIPGQSASTLVVNSIGKYHAEMDYGQCSDVNYGSNRVNVTSSSTGSPVTIDSSLGNPFCSNGSGTVLTATAGNSYVWKKNGVVIAGATSRSYATNESGLYTVDVDFGGCSSTGTINLVGNGFNASIDVADSTRIEEGETLNVTVTTDATSPTFEWYKNGNIIAGATTDTYVVTTIGTYKVKVSQSSGCVASMELEFKVTGPALPTSVIQNIVKLSGSNPYWNIPDVYKNGTTNVIIISSNGDKVLDVTNYQGDWPQTAIDFKNINPVYYYVIQGDAGEKKGSITVIK</sequence>
<dbReference type="Proteomes" id="UP000198345">
    <property type="component" value="Unassembled WGS sequence"/>
</dbReference>
<dbReference type="RefSeq" id="WP_089048381.1">
    <property type="nucleotide sequence ID" value="NZ_FXTV01000002.1"/>
</dbReference>
<accession>A0A226HKQ2</accession>
<name>A0A226HKQ2_9FLAO</name>
<feature type="signal peptide" evidence="1">
    <location>
        <begin position="1"/>
        <end position="28"/>
    </location>
</feature>
<dbReference type="Gene3D" id="2.60.40.10">
    <property type="entry name" value="Immunoglobulins"/>
    <property type="match status" value="2"/>
</dbReference>
<protein>
    <recommendedName>
        <fullName evidence="4">Gliding motility protein SprC</fullName>
    </recommendedName>
</protein>
<proteinExistence type="predicted"/>
<keyword evidence="3" id="KW-1185">Reference proteome</keyword>
<keyword evidence="1" id="KW-0732">Signal</keyword>
<gene>
    <name evidence="2" type="ORF">B0A66_03055</name>
</gene>
<evidence type="ECO:0008006" key="4">
    <source>
        <dbReference type="Google" id="ProtNLM"/>
    </source>
</evidence>
<dbReference type="OrthoDB" id="678019at2"/>
<evidence type="ECO:0000313" key="3">
    <source>
        <dbReference type="Proteomes" id="UP000198345"/>
    </source>
</evidence>
<dbReference type="InterPro" id="IPR013783">
    <property type="entry name" value="Ig-like_fold"/>
</dbReference>
<evidence type="ECO:0000256" key="1">
    <source>
        <dbReference type="SAM" id="SignalP"/>
    </source>
</evidence>
<comment type="caution">
    <text evidence="2">The sequence shown here is derived from an EMBL/GenBank/DDBJ whole genome shotgun (WGS) entry which is preliminary data.</text>
</comment>
<evidence type="ECO:0000313" key="2">
    <source>
        <dbReference type="EMBL" id="OXA94722.1"/>
    </source>
</evidence>
<dbReference type="EMBL" id="MUGW01000008">
    <property type="protein sequence ID" value="OXA94722.1"/>
    <property type="molecule type" value="Genomic_DNA"/>
</dbReference>
<reference evidence="2 3" key="1">
    <citation type="submission" date="2016-11" db="EMBL/GenBank/DDBJ databases">
        <title>Whole genomes of Flavobacteriaceae.</title>
        <authorList>
            <person name="Stine C."/>
            <person name="Li C."/>
            <person name="Tadesse D."/>
        </authorList>
    </citation>
    <scope>NUCLEOTIDE SEQUENCE [LARGE SCALE GENOMIC DNA]</scope>
    <source>
        <strain evidence="2 3">DSM 18292</strain>
    </source>
</reference>
<dbReference type="AlphaFoldDB" id="A0A226HKQ2"/>
<feature type="chain" id="PRO_5012262843" description="Gliding motility protein SprC" evidence="1">
    <location>
        <begin position="29"/>
        <end position="480"/>
    </location>
</feature>